<dbReference type="CDD" id="cd01164">
    <property type="entry name" value="FruK_PfkB_like"/>
    <property type="match status" value="1"/>
</dbReference>
<dbReference type="InterPro" id="IPR002173">
    <property type="entry name" value="Carboh/pur_kinase_PfkB_CS"/>
</dbReference>
<evidence type="ECO:0000256" key="1">
    <source>
        <dbReference type="ARBA" id="ARBA00010688"/>
    </source>
</evidence>
<dbReference type="PANTHER" id="PTHR46566">
    <property type="entry name" value="1-PHOSPHOFRUCTOKINASE-RELATED"/>
    <property type="match status" value="1"/>
</dbReference>
<dbReference type="AlphaFoldDB" id="A0A239NG55"/>
<dbReference type="Gene3D" id="3.40.1190.20">
    <property type="match status" value="1"/>
</dbReference>
<dbReference type="PROSITE" id="PS00583">
    <property type="entry name" value="PFKB_KINASES_1"/>
    <property type="match status" value="1"/>
</dbReference>
<dbReference type="Proteomes" id="UP000198282">
    <property type="component" value="Unassembled WGS sequence"/>
</dbReference>
<dbReference type="InterPro" id="IPR017583">
    <property type="entry name" value="Tagatose/fructose_Pkinase"/>
</dbReference>
<evidence type="ECO:0000256" key="6">
    <source>
        <dbReference type="PIRNR" id="PIRNR000535"/>
    </source>
</evidence>
<dbReference type="GO" id="GO:0005524">
    <property type="term" value="F:ATP binding"/>
    <property type="evidence" value="ECO:0007669"/>
    <property type="project" value="UniProtKB-KW"/>
</dbReference>
<dbReference type="PIRSF" id="PIRSF000535">
    <property type="entry name" value="1PFK/6PFK/LacC"/>
    <property type="match status" value="1"/>
</dbReference>
<dbReference type="EMBL" id="FZOD01000057">
    <property type="protein sequence ID" value="SNT53871.1"/>
    <property type="molecule type" value="Genomic_DNA"/>
</dbReference>
<evidence type="ECO:0000313" key="9">
    <source>
        <dbReference type="Proteomes" id="UP000198282"/>
    </source>
</evidence>
<dbReference type="GO" id="GO:0005829">
    <property type="term" value="C:cytosol"/>
    <property type="evidence" value="ECO:0007669"/>
    <property type="project" value="TreeGrafter"/>
</dbReference>
<keyword evidence="9" id="KW-1185">Reference proteome</keyword>
<evidence type="ECO:0000256" key="2">
    <source>
        <dbReference type="ARBA" id="ARBA00022679"/>
    </source>
</evidence>
<feature type="domain" description="Carbohydrate kinase PfkB" evidence="7">
    <location>
        <begin position="16"/>
        <end position="280"/>
    </location>
</feature>
<proteinExistence type="inferred from homology"/>
<evidence type="ECO:0000313" key="8">
    <source>
        <dbReference type="EMBL" id="SNT53871.1"/>
    </source>
</evidence>
<dbReference type="InterPro" id="IPR029056">
    <property type="entry name" value="Ribokinase-like"/>
</dbReference>
<dbReference type="SUPFAM" id="SSF53613">
    <property type="entry name" value="Ribokinase-like"/>
    <property type="match status" value="1"/>
</dbReference>
<dbReference type="InterPro" id="IPR011611">
    <property type="entry name" value="PfkB_dom"/>
</dbReference>
<evidence type="ECO:0000259" key="7">
    <source>
        <dbReference type="Pfam" id="PF00294"/>
    </source>
</evidence>
<evidence type="ECO:0000256" key="4">
    <source>
        <dbReference type="ARBA" id="ARBA00022777"/>
    </source>
</evidence>
<evidence type="ECO:0000256" key="5">
    <source>
        <dbReference type="ARBA" id="ARBA00022840"/>
    </source>
</evidence>
<protein>
    <submittedName>
        <fullName evidence="8">Tagatose 6-phosphate kinase</fullName>
    </submittedName>
</protein>
<dbReference type="NCBIfam" id="TIGR03168">
    <property type="entry name" value="1-PFK"/>
    <property type="match status" value="1"/>
</dbReference>
<gene>
    <name evidence="8" type="ORF">SAMN05216276_105733</name>
</gene>
<accession>A0A239NG55</accession>
<keyword evidence="4 8" id="KW-0418">Kinase</keyword>
<dbReference type="RefSeq" id="WP_089212022.1">
    <property type="nucleotide sequence ID" value="NZ_FZOD01000057.1"/>
</dbReference>
<name>A0A239NG55_9ACTN</name>
<keyword evidence="3" id="KW-0547">Nucleotide-binding</keyword>
<sequence>MIVTVTLNAALDVTYRIDQVHWNGVNRVQDLHRRAGGKGVNVARVLAALGHDVLVTGLAGGPTGRAVELDLTASALPHSLTPIGDDSRTTLAVTGSSGTALFNELGPRVTREELVRFLDGFAGALTGAAAVVISGSLPRGVPADFYATLAAHAADRGIPALVDADGEALRRASAGRPAIVKPNLEELARAFPADALGPESQAGLMRKAGAAAVVVSLGHDGLLAVTAEGTWRARMPYRVAGNPTGAGDAFVAGLAMGVVEGMPWPERLRLAAALGAAAVAMPVAGEIDHGTFQAVHRQINVS</sequence>
<evidence type="ECO:0000256" key="3">
    <source>
        <dbReference type="ARBA" id="ARBA00022741"/>
    </source>
</evidence>
<comment type="similarity">
    <text evidence="1">Belongs to the carbohydrate kinase PfkB family.</text>
</comment>
<reference evidence="8 9" key="1">
    <citation type="submission" date="2017-06" db="EMBL/GenBank/DDBJ databases">
        <authorList>
            <person name="Kim H.J."/>
            <person name="Triplett B.A."/>
        </authorList>
    </citation>
    <scope>NUCLEOTIDE SEQUENCE [LARGE SCALE GENOMIC DNA]</scope>
    <source>
        <strain evidence="8 9">CGMCC 4.2132</strain>
    </source>
</reference>
<dbReference type="GO" id="GO:0008443">
    <property type="term" value="F:phosphofructokinase activity"/>
    <property type="evidence" value="ECO:0007669"/>
    <property type="project" value="TreeGrafter"/>
</dbReference>
<keyword evidence="5" id="KW-0067">ATP-binding</keyword>
<dbReference type="OrthoDB" id="9801219at2"/>
<dbReference type="PROSITE" id="PS00584">
    <property type="entry name" value="PFKB_KINASES_2"/>
    <property type="match status" value="1"/>
</dbReference>
<keyword evidence="2 6" id="KW-0808">Transferase</keyword>
<dbReference type="PANTHER" id="PTHR46566:SF5">
    <property type="entry name" value="1-PHOSPHOFRUCTOKINASE"/>
    <property type="match status" value="1"/>
</dbReference>
<dbReference type="Pfam" id="PF00294">
    <property type="entry name" value="PfkB"/>
    <property type="match status" value="1"/>
</dbReference>
<organism evidence="8 9">
    <name type="scientific">Streptosporangium subroseum</name>
    <dbReference type="NCBI Taxonomy" id="106412"/>
    <lineage>
        <taxon>Bacteria</taxon>
        <taxon>Bacillati</taxon>
        <taxon>Actinomycetota</taxon>
        <taxon>Actinomycetes</taxon>
        <taxon>Streptosporangiales</taxon>
        <taxon>Streptosporangiaceae</taxon>
        <taxon>Streptosporangium</taxon>
    </lineage>
</organism>